<keyword evidence="2 4" id="KW-0418">Kinase</keyword>
<dbReference type="PANTHER" id="PTHR10584:SF166">
    <property type="entry name" value="RIBOKINASE"/>
    <property type="match status" value="1"/>
</dbReference>
<dbReference type="SUPFAM" id="SSF53613">
    <property type="entry name" value="Ribokinase-like"/>
    <property type="match status" value="1"/>
</dbReference>
<evidence type="ECO:0000256" key="2">
    <source>
        <dbReference type="ARBA" id="ARBA00022777"/>
    </source>
</evidence>
<gene>
    <name evidence="4" type="ORF">RBI_II00627</name>
</gene>
<feature type="domain" description="Carbohydrate kinase PfkB" evidence="3">
    <location>
        <begin position="57"/>
        <end position="301"/>
    </location>
</feature>
<keyword evidence="5" id="KW-1185">Reference proteome</keyword>
<accession>A0ABP1WQ36</accession>
<protein>
    <submittedName>
        <fullName evidence="4">Possible sugar kinase</fullName>
    </submittedName>
</protein>
<proteinExistence type="predicted"/>
<dbReference type="GO" id="GO:0016301">
    <property type="term" value="F:kinase activity"/>
    <property type="evidence" value="ECO:0007669"/>
    <property type="project" value="UniProtKB-KW"/>
</dbReference>
<sequence length="321" mass="35496">MCFHAVQRQFGRNSFAIVRNGVRMKYTENYVYMYGQMISTCSFLLDGDFPKADGTAEIKEKYHLVGGETGTAAAVLCSLNVPVKLGGTHLGSGNEKLIKNYFADKTADLSELVTEGFEGVTDYVIIDKNTRTCFGEWDKLYSRPEPFYEQPSEESVKNSACVAADPYFGDKIAEYCVKYGKKYVTIDCAYDSYINKHCAVNCISHQHLDEYYPDKSYDELFRLYTDNTDGLVIFTLGEKGAMYGRKGAVPKMCPAFKVDVVSTLGAGDSFKAGAVYGLYKGLDDDTLVKTACAVAGAAVEKFPIALYPPTVKDIEKLMGNM</sequence>
<evidence type="ECO:0000256" key="1">
    <source>
        <dbReference type="ARBA" id="ARBA00022679"/>
    </source>
</evidence>
<dbReference type="Pfam" id="PF00294">
    <property type="entry name" value="PfkB"/>
    <property type="match status" value="1"/>
</dbReference>
<evidence type="ECO:0000313" key="5">
    <source>
        <dbReference type="Proteomes" id="UP000027600"/>
    </source>
</evidence>
<reference evidence="4 5" key="1">
    <citation type="journal article" date="2014" name="Int. J. Syst. Evol. Microbiol.">
        <title>Complete genome of a new Firmicutes species belonging to the dominant human colonic microbiota ('Ruminococcus bicirculans') reveals two chromosomes and a selective capacity to utilize plant glucans.</title>
        <authorList>
            <consortium name="NISC Comparative Sequencing Program"/>
            <person name="Wegmann U."/>
            <person name="Louis P."/>
            <person name="Goesmann A."/>
            <person name="Henrissat B."/>
            <person name="Duncan S.H."/>
            <person name="Flint H.J."/>
        </authorList>
    </citation>
    <scope>NUCLEOTIDE SEQUENCE [LARGE SCALE GENOMIC DNA]</scope>
    <source>
        <strain evidence="4 5">80/3</strain>
    </source>
</reference>
<name>A0ABP1WQ36_9FIRM</name>
<evidence type="ECO:0000259" key="3">
    <source>
        <dbReference type="Pfam" id="PF00294"/>
    </source>
</evidence>
<dbReference type="InterPro" id="IPR011611">
    <property type="entry name" value="PfkB_dom"/>
</dbReference>
<dbReference type="InterPro" id="IPR002173">
    <property type="entry name" value="Carboh/pur_kinase_PfkB_CS"/>
</dbReference>
<dbReference type="Gene3D" id="3.40.1190.20">
    <property type="match status" value="1"/>
</dbReference>
<dbReference type="Proteomes" id="UP000027600">
    <property type="component" value="Chromosome II"/>
</dbReference>
<dbReference type="PROSITE" id="PS00584">
    <property type="entry name" value="PFKB_KINASES_2"/>
    <property type="match status" value="1"/>
</dbReference>
<dbReference type="InterPro" id="IPR029056">
    <property type="entry name" value="Ribokinase-like"/>
</dbReference>
<organism evidence="4 5">
    <name type="scientific">Ruminococcus bicirculans</name>
    <name type="common">ex Wegman et al. 2014</name>
    <dbReference type="NCBI Taxonomy" id="1160721"/>
    <lineage>
        <taxon>Bacteria</taxon>
        <taxon>Bacillati</taxon>
        <taxon>Bacillota</taxon>
        <taxon>Clostridia</taxon>
        <taxon>Eubacteriales</taxon>
        <taxon>Oscillospiraceae</taxon>
        <taxon>Ruminococcus</taxon>
    </lineage>
</organism>
<evidence type="ECO:0000313" key="4">
    <source>
        <dbReference type="EMBL" id="CCO06379.1"/>
    </source>
</evidence>
<dbReference type="EMBL" id="HF545617">
    <property type="protein sequence ID" value="CCO06379.1"/>
    <property type="molecule type" value="Genomic_DNA"/>
</dbReference>
<keyword evidence="1" id="KW-0808">Transferase</keyword>
<dbReference type="PANTHER" id="PTHR10584">
    <property type="entry name" value="SUGAR KINASE"/>
    <property type="match status" value="1"/>
</dbReference>